<keyword evidence="1 2" id="KW-0807">Transducer</keyword>
<dbReference type="Gene3D" id="1.10.287.950">
    <property type="entry name" value="Methyl-accepting chemotaxis protein"/>
    <property type="match status" value="1"/>
</dbReference>
<comment type="caution">
    <text evidence="4">The sequence shown here is derived from an EMBL/GenBank/DDBJ whole genome shotgun (WGS) entry which is preliminary data.</text>
</comment>
<dbReference type="RefSeq" id="WP_202767843.1">
    <property type="nucleotide sequence ID" value="NZ_JAESWA010000022.1"/>
</dbReference>
<dbReference type="GO" id="GO:0016020">
    <property type="term" value="C:membrane"/>
    <property type="evidence" value="ECO:0007669"/>
    <property type="project" value="InterPro"/>
</dbReference>
<accession>A0A937K513</accession>
<evidence type="ECO:0000259" key="3">
    <source>
        <dbReference type="PROSITE" id="PS50111"/>
    </source>
</evidence>
<dbReference type="PANTHER" id="PTHR32089">
    <property type="entry name" value="METHYL-ACCEPTING CHEMOTAXIS PROTEIN MCPB"/>
    <property type="match status" value="1"/>
</dbReference>
<reference evidence="4" key="1">
    <citation type="submission" date="2021-01" db="EMBL/GenBank/DDBJ databases">
        <title>Genome public.</title>
        <authorList>
            <person name="Liu C."/>
            <person name="Sun Q."/>
        </authorList>
    </citation>
    <scope>NUCLEOTIDE SEQUENCE</scope>
    <source>
        <strain evidence="4">YIM B02565</strain>
    </source>
</reference>
<dbReference type="Proteomes" id="UP000623681">
    <property type="component" value="Unassembled WGS sequence"/>
</dbReference>
<gene>
    <name evidence="4" type="ORF">JK634_11770</name>
</gene>
<dbReference type="SMART" id="SM00283">
    <property type="entry name" value="MA"/>
    <property type="match status" value="1"/>
</dbReference>
<name>A0A937K513_9CLOT</name>
<feature type="domain" description="Methyl-accepting transducer" evidence="3">
    <location>
        <begin position="107"/>
        <end position="278"/>
    </location>
</feature>
<keyword evidence="5" id="KW-1185">Reference proteome</keyword>
<dbReference type="GO" id="GO:0007165">
    <property type="term" value="P:signal transduction"/>
    <property type="evidence" value="ECO:0007669"/>
    <property type="project" value="UniProtKB-KW"/>
</dbReference>
<dbReference type="EMBL" id="JAESWA010000022">
    <property type="protein sequence ID" value="MBL4932489.1"/>
    <property type="molecule type" value="Genomic_DNA"/>
</dbReference>
<dbReference type="SUPFAM" id="SSF103190">
    <property type="entry name" value="Sensory domain-like"/>
    <property type="match status" value="1"/>
</dbReference>
<evidence type="ECO:0000313" key="5">
    <source>
        <dbReference type="Proteomes" id="UP000623681"/>
    </source>
</evidence>
<dbReference type="InterPro" id="IPR029151">
    <property type="entry name" value="Sensor-like_sf"/>
</dbReference>
<dbReference type="PROSITE" id="PS50111">
    <property type="entry name" value="CHEMOTAXIS_TRANSDUC_2"/>
    <property type="match status" value="1"/>
</dbReference>
<protein>
    <submittedName>
        <fullName evidence="4">Chemotaxis protein</fullName>
    </submittedName>
</protein>
<organism evidence="4 5">
    <name type="scientific">Clostridium paridis</name>
    <dbReference type="NCBI Taxonomy" id="2803863"/>
    <lineage>
        <taxon>Bacteria</taxon>
        <taxon>Bacillati</taxon>
        <taxon>Bacillota</taxon>
        <taxon>Clostridia</taxon>
        <taxon>Eubacteriales</taxon>
        <taxon>Clostridiaceae</taxon>
        <taxon>Clostridium</taxon>
    </lineage>
</organism>
<evidence type="ECO:0000313" key="4">
    <source>
        <dbReference type="EMBL" id="MBL4932489.1"/>
    </source>
</evidence>
<dbReference type="PANTHER" id="PTHR32089:SF112">
    <property type="entry name" value="LYSOZYME-LIKE PROTEIN-RELATED"/>
    <property type="match status" value="1"/>
</dbReference>
<dbReference type="InterPro" id="IPR004089">
    <property type="entry name" value="MCPsignal_dom"/>
</dbReference>
<dbReference type="Pfam" id="PF00015">
    <property type="entry name" value="MCPsignal"/>
    <property type="match status" value="1"/>
</dbReference>
<proteinExistence type="predicted"/>
<evidence type="ECO:0000256" key="1">
    <source>
        <dbReference type="ARBA" id="ARBA00023224"/>
    </source>
</evidence>
<evidence type="ECO:0000256" key="2">
    <source>
        <dbReference type="PROSITE-ProRule" id="PRU00284"/>
    </source>
</evidence>
<dbReference type="AlphaFoldDB" id="A0A937K513"/>
<dbReference type="SUPFAM" id="SSF58104">
    <property type="entry name" value="Methyl-accepting chemotaxis protein (MCP) signaling domain"/>
    <property type="match status" value="1"/>
</dbReference>
<sequence length="278" mass="29918">MINPISDNEILNSFNTLLPYLPSMFDDDVALGITDTTTYLKYQSSPTLDLRITVGDNIPNSGGAYEAIKSGQTLIKDVPKEVYGVAFRSYAIPIKNESNEVVGCLLIGRSLAKKNEVVSLTKTLSSSLSQISQAVSTLSIGVQDVVNMNTDISQMVQEADASSKDTDDILKFIQGISNQTNMLGLNAAIEASRAGELGRGFAVVATEIRKLSSSTSESIRKIDTVLKSINETVTAINSRVTVSNNIFQDQVATLEEIAASIEELNVSSQVLTNLSEKI</sequence>